<dbReference type="InterPro" id="IPR001915">
    <property type="entry name" value="Peptidase_M48"/>
</dbReference>
<proteinExistence type="inferred from homology"/>
<evidence type="ECO:0000256" key="5">
    <source>
        <dbReference type="ARBA" id="ARBA00023049"/>
    </source>
</evidence>
<organism evidence="9 10">
    <name type="scientific">Diplodia seriata</name>
    <dbReference type="NCBI Taxonomy" id="420778"/>
    <lineage>
        <taxon>Eukaryota</taxon>
        <taxon>Fungi</taxon>
        <taxon>Dikarya</taxon>
        <taxon>Ascomycota</taxon>
        <taxon>Pezizomycotina</taxon>
        <taxon>Dothideomycetes</taxon>
        <taxon>Dothideomycetes incertae sedis</taxon>
        <taxon>Botryosphaeriales</taxon>
        <taxon>Botryosphaeriaceae</taxon>
        <taxon>Diplodia</taxon>
    </lineage>
</organism>
<dbReference type="GO" id="GO:0034982">
    <property type="term" value="P:mitochondrial protein processing"/>
    <property type="evidence" value="ECO:0007669"/>
    <property type="project" value="TreeGrafter"/>
</dbReference>
<comment type="cofactor">
    <cofactor evidence="6">
        <name>Zn(2+)</name>
        <dbReference type="ChEBI" id="CHEBI:29105"/>
    </cofactor>
    <text evidence="6">Binds 1 zinc ion per subunit.</text>
</comment>
<evidence type="ECO:0000256" key="1">
    <source>
        <dbReference type="ARBA" id="ARBA00022670"/>
    </source>
</evidence>
<dbReference type="Gene3D" id="3.30.2010.10">
    <property type="entry name" value="Metalloproteases ('zincins'), catalytic domain"/>
    <property type="match status" value="1"/>
</dbReference>
<evidence type="ECO:0000256" key="3">
    <source>
        <dbReference type="ARBA" id="ARBA00022801"/>
    </source>
</evidence>
<keyword evidence="1 6" id="KW-0645">Protease</keyword>
<dbReference type="CDD" id="cd07331">
    <property type="entry name" value="M48C_Oma1_like"/>
    <property type="match status" value="1"/>
</dbReference>
<evidence type="ECO:0000313" key="10">
    <source>
        <dbReference type="Proteomes" id="UP000034182"/>
    </source>
</evidence>
<dbReference type="EMBL" id="LAQI01000202">
    <property type="protein sequence ID" value="KKY15106.1"/>
    <property type="molecule type" value="Genomic_DNA"/>
</dbReference>
<keyword evidence="2" id="KW-0479">Metal-binding</keyword>
<keyword evidence="7" id="KW-0472">Membrane</keyword>
<keyword evidence="4 6" id="KW-0862">Zinc</keyword>
<name>A0A0G2DY93_9PEZI</name>
<dbReference type="PANTHER" id="PTHR22726:SF1">
    <property type="entry name" value="METALLOENDOPEPTIDASE OMA1, MITOCHONDRIAL"/>
    <property type="match status" value="1"/>
</dbReference>
<keyword evidence="3 6" id="KW-0378">Hydrolase</keyword>
<dbReference type="Pfam" id="PF01435">
    <property type="entry name" value="Peptidase_M48"/>
    <property type="match status" value="1"/>
</dbReference>
<dbReference type="PANTHER" id="PTHR22726">
    <property type="entry name" value="METALLOENDOPEPTIDASE OMA1"/>
    <property type="match status" value="1"/>
</dbReference>
<comment type="similarity">
    <text evidence="6">Belongs to the peptidase M48 family.</text>
</comment>
<keyword evidence="7" id="KW-0812">Transmembrane</keyword>
<reference evidence="9 10" key="1">
    <citation type="submission" date="2015-03" db="EMBL/GenBank/DDBJ databases">
        <authorList>
            <person name="Morales-Cruz A."/>
            <person name="Amrine K.C."/>
            <person name="Cantu D."/>
        </authorList>
    </citation>
    <scope>NUCLEOTIDE SEQUENCE [LARGE SCALE GENOMIC DNA]</scope>
    <source>
        <strain evidence="9">DS831</strain>
    </source>
</reference>
<evidence type="ECO:0000256" key="2">
    <source>
        <dbReference type="ARBA" id="ARBA00022723"/>
    </source>
</evidence>
<feature type="domain" description="Peptidase M48" evidence="8">
    <location>
        <begin position="2"/>
        <end position="137"/>
    </location>
</feature>
<dbReference type="AlphaFoldDB" id="A0A0G2DY93"/>
<evidence type="ECO:0000256" key="4">
    <source>
        <dbReference type="ARBA" id="ARBA00022833"/>
    </source>
</evidence>
<sequence length="160" mass="17648">MVQRVLDRLIPASGLDNEQWEVHVIDSPEMNAFVIPGGKVFVFSGILPICRNEDGLAAVLGHEIAHNVAHHSAERMSQSVFVLAVALAVDIFLGGTGGITRMLLDLTFLKPGSRSQESEADFIGLSSPKLKRSKLRAIVRQYSITARLRNYALITDYTFR</sequence>
<keyword evidence="5 6" id="KW-0482">Metalloprotease</keyword>
<gene>
    <name evidence="9" type="ORF">UCDDS831_g07832</name>
</gene>
<feature type="transmembrane region" description="Helical" evidence="7">
    <location>
        <begin position="80"/>
        <end position="104"/>
    </location>
</feature>
<evidence type="ECO:0000256" key="7">
    <source>
        <dbReference type="SAM" id="Phobius"/>
    </source>
</evidence>
<protein>
    <submittedName>
        <fullName evidence="9">Putative mitochondrial inner membrane metallopeptidase</fullName>
    </submittedName>
</protein>
<dbReference type="InterPro" id="IPR051156">
    <property type="entry name" value="Mito/Outer_Membr_Metalloprot"/>
</dbReference>
<evidence type="ECO:0000313" key="9">
    <source>
        <dbReference type="EMBL" id="KKY15106.1"/>
    </source>
</evidence>
<dbReference type="GO" id="GO:0004222">
    <property type="term" value="F:metalloendopeptidase activity"/>
    <property type="evidence" value="ECO:0007669"/>
    <property type="project" value="InterPro"/>
</dbReference>
<keyword evidence="7" id="KW-1133">Transmembrane helix</keyword>
<accession>A0A0G2DY93</accession>
<evidence type="ECO:0000256" key="6">
    <source>
        <dbReference type="RuleBase" id="RU003983"/>
    </source>
</evidence>
<evidence type="ECO:0000259" key="8">
    <source>
        <dbReference type="Pfam" id="PF01435"/>
    </source>
</evidence>
<dbReference type="GO" id="GO:0046872">
    <property type="term" value="F:metal ion binding"/>
    <property type="evidence" value="ECO:0007669"/>
    <property type="project" value="UniProtKB-KW"/>
</dbReference>
<dbReference type="GO" id="GO:0006515">
    <property type="term" value="P:protein quality control for misfolded or incompletely synthesized proteins"/>
    <property type="evidence" value="ECO:0007669"/>
    <property type="project" value="TreeGrafter"/>
</dbReference>
<dbReference type="GO" id="GO:0005743">
    <property type="term" value="C:mitochondrial inner membrane"/>
    <property type="evidence" value="ECO:0007669"/>
    <property type="project" value="TreeGrafter"/>
</dbReference>
<dbReference type="Proteomes" id="UP000034182">
    <property type="component" value="Unassembled WGS sequence"/>
</dbReference>
<reference evidence="9 10" key="2">
    <citation type="submission" date="2015-05" db="EMBL/GenBank/DDBJ databases">
        <title>Distinctive expansion of gene families associated with plant cell wall degradation and secondary metabolism in the genomes of grapevine trunk pathogens.</title>
        <authorList>
            <person name="Lawrence D.P."/>
            <person name="Travadon R."/>
            <person name="Rolshausen P.E."/>
            <person name="Baumgartner K."/>
        </authorList>
    </citation>
    <scope>NUCLEOTIDE SEQUENCE [LARGE SCALE GENOMIC DNA]</scope>
    <source>
        <strain evidence="9">DS831</strain>
    </source>
</reference>
<comment type="caution">
    <text evidence="9">The sequence shown here is derived from an EMBL/GenBank/DDBJ whole genome shotgun (WGS) entry which is preliminary data.</text>
</comment>